<gene>
    <name evidence="3" type="ORF">SAMN06272737_102258</name>
</gene>
<protein>
    <submittedName>
        <fullName evidence="3">Anti-anti-sigma factor</fullName>
    </submittedName>
</protein>
<feature type="domain" description="STAS" evidence="2">
    <location>
        <begin position="3"/>
        <end position="117"/>
    </location>
</feature>
<dbReference type="OrthoDB" id="9793697at2"/>
<dbReference type="Pfam" id="PF01740">
    <property type="entry name" value="STAS"/>
    <property type="match status" value="1"/>
</dbReference>
<dbReference type="AlphaFoldDB" id="A0A238VBE1"/>
<dbReference type="InterPro" id="IPR002645">
    <property type="entry name" value="STAS_dom"/>
</dbReference>
<dbReference type="SUPFAM" id="SSF52091">
    <property type="entry name" value="SpoIIaa-like"/>
    <property type="match status" value="1"/>
</dbReference>
<dbReference type="Proteomes" id="UP000198403">
    <property type="component" value="Unassembled WGS sequence"/>
</dbReference>
<proteinExistence type="predicted"/>
<sequence length="133" mass="13565">MLFEMQRTTVAGRPALTVRGELDLAAAPQLAAAVEAQLAAGPRALVLDLTPTIFMDSSGARELVRLARRAAAAGVPLHVVAPRSNTAVRLTIDLLELGTVVPIVESAADIPSGSGSASGGGTASRSTEQQARP</sequence>
<dbReference type="PROSITE" id="PS50801">
    <property type="entry name" value="STAS"/>
    <property type="match status" value="1"/>
</dbReference>
<dbReference type="InterPro" id="IPR036513">
    <property type="entry name" value="STAS_dom_sf"/>
</dbReference>
<evidence type="ECO:0000256" key="1">
    <source>
        <dbReference type="SAM" id="MobiDB-lite"/>
    </source>
</evidence>
<evidence type="ECO:0000313" key="3">
    <source>
        <dbReference type="EMBL" id="SNR30983.1"/>
    </source>
</evidence>
<dbReference type="EMBL" id="FZNO01000002">
    <property type="protein sequence ID" value="SNR30983.1"/>
    <property type="molecule type" value="Genomic_DNA"/>
</dbReference>
<dbReference type="RefSeq" id="WP_089335099.1">
    <property type="nucleotide sequence ID" value="NZ_FZNO01000002.1"/>
</dbReference>
<dbReference type="PANTHER" id="PTHR33495:SF13">
    <property type="entry name" value="ANTI-SIGMA-F FACTOR ANTAGONIST RSFB"/>
    <property type="match status" value="1"/>
</dbReference>
<keyword evidence="4" id="KW-1185">Reference proteome</keyword>
<feature type="region of interest" description="Disordered" evidence="1">
    <location>
        <begin position="108"/>
        <end position="133"/>
    </location>
</feature>
<dbReference type="Gene3D" id="3.30.750.24">
    <property type="entry name" value="STAS domain"/>
    <property type="match status" value="1"/>
</dbReference>
<dbReference type="GO" id="GO:0043856">
    <property type="term" value="F:anti-sigma factor antagonist activity"/>
    <property type="evidence" value="ECO:0007669"/>
    <property type="project" value="TreeGrafter"/>
</dbReference>
<evidence type="ECO:0000313" key="4">
    <source>
        <dbReference type="Proteomes" id="UP000198403"/>
    </source>
</evidence>
<organism evidence="3 4">
    <name type="scientific">Blastococcus mobilis</name>
    <dbReference type="NCBI Taxonomy" id="1938746"/>
    <lineage>
        <taxon>Bacteria</taxon>
        <taxon>Bacillati</taxon>
        <taxon>Actinomycetota</taxon>
        <taxon>Actinomycetes</taxon>
        <taxon>Geodermatophilales</taxon>
        <taxon>Geodermatophilaceae</taxon>
        <taxon>Blastococcus</taxon>
    </lineage>
</organism>
<evidence type="ECO:0000259" key="2">
    <source>
        <dbReference type="PROSITE" id="PS50801"/>
    </source>
</evidence>
<name>A0A238VBE1_9ACTN</name>
<dbReference type="PANTHER" id="PTHR33495">
    <property type="entry name" value="ANTI-SIGMA FACTOR ANTAGONIST TM_1081-RELATED-RELATED"/>
    <property type="match status" value="1"/>
</dbReference>
<accession>A0A238VBE1</accession>
<reference evidence="3 4" key="1">
    <citation type="submission" date="2017-06" db="EMBL/GenBank/DDBJ databases">
        <authorList>
            <person name="Kim H.J."/>
            <person name="Triplett B.A."/>
        </authorList>
    </citation>
    <scope>NUCLEOTIDE SEQUENCE [LARGE SCALE GENOMIC DNA]</scope>
    <source>
        <strain evidence="3 4">DSM 44272</strain>
    </source>
</reference>